<proteinExistence type="predicted"/>
<protein>
    <submittedName>
        <fullName evidence="2">Uncharacterized protein</fullName>
    </submittedName>
</protein>
<evidence type="ECO:0000313" key="2">
    <source>
        <dbReference type="EMBL" id="CAH0714576.1"/>
    </source>
</evidence>
<evidence type="ECO:0000313" key="3">
    <source>
        <dbReference type="Proteomes" id="UP000838878"/>
    </source>
</evidence>
<evidence type="ECO:0000256" key="1">
    <source>
        <dbReference type="SAM" id="MobiDB-lite"/>
    </source>
</evidence>
<accession>A0A8J9U650</accession>
<keyword evidence="3" id="KW-1185">Reference proteome</keyword>
<organism evidence="2 3">
    <name type="scientific">Brenthis ino</name>
    <name type="common">lesser marbled fritillary</name>
    <dbReference type="NCBI Taxonomy" id="405034"/>
    <lineage>
        <taxon>Eukaryota</taxon>
        <taxon>Metazoa</taxon>
        <taxon>Ecdysozoa</taxon>
        <taxon>Arthropoda</taxon>
        <taxon>Hexapoda</taxon>
        <taxon>Insecta</taxon>
        <taxon>Pterygota</taxon>
        <taxon>Neoptera</taxon>
        <taxon>Endopterygota</taxon>
        <taxon>Lepidoptera</taxon>
        <taxon>Glossata</taxon>
        <taxon>Ditrysia</taxon>
        <taxon>Papilionoidea</taxon>
        <taxon>Nymphalidae</taxon>
        <taxon>Heliconiinae</taxon>
        <taxon>Argynnini</taxon>
        <taxon>Brenthis</taxon>
    </lineage>
</organism>
<reference evidence="2" key="1">
    <citation type="submission" date="2021-12" db="EMBL/GenBank/DDBJ databases">
        <authorList>
            <person name="Martin H S."/>
        </authorList>
    </citation>
    <scope>NUCLEOTIDE SEQUENCE</scope>
</reference>
<gene>
    <name evidence="2" type="ORF">BINO364_LOCUS1609</name>
</gene>
<name>A0A8J9U650_9NEOP</name>
<sequence>MSRALGEASRRRCVRGALGPALPARPPPPRPPRAPSYPLAPPRPAPATTRAEGGSDAPENACQFSRLQLPIVRIDYDVLIYIYVVVTRRENVMSCLSDAISVL</sequence>
<dbReference type="AlphaFoldDB" id="A0A8J9U650"/>
<feature type="region of interest" description="Disordered" evidence="1">
    <location>
        <begin position="1"/>
        <end position="59"/>
    </location>
</feature>
<dbReference type="Proteomes" id="UP000838878">
    <property type="component" value="Chromosome 1"/>
</dbReference>
<feature type="non-terminal residue" evidence="2">
    <location>
        <position position="103"/>
    </location>
</feature>
<dbReference type="EMBL" id="OV170221">
    <property type="protein sequence ID" value="CAH0714576.1"/>
    <property type="molecule type" value="Genomic_DNA"/>
</dbReference>
<feature type="compositionally biased region" description="Pro residues" evidence="1">
    <location>
        <begin position="23"/>
        <end position="45"/>
    </location>
</feature>